<name>A0A1G7VYB7_CHIFI</name>
<dbReference type="Proteomes" id="UP000199045">
    <property type="component" value="Unassembled WGS sequence"/>
</dbReference>
<protein>
    <submittedName>
        <fullName evidence="1">Uncharacterized protein</fullName>
    </submittedName>
</protein>
<proteinExistence type="predicted"/>
<sequence>MGLRQPWDETVLFPGLKPVLFPGGPGRFVSGGSPRIVFVPRGCHRALQTLGLLTESYCVLLMTFC</sequence>
<gene>
    <name evidence="1" type="ORF">SAMN04488121_105348</name>
</gene>
<dbReference type="AlphaFoldDB" id="A0A1G7VYB7"/>
<evidence type="ECO:0000313" key="2">
    <source>
        <dbReference type="Proteomes" id="UP000199045"/>
    </source>
</evidence>
<reference evidence="1 2" key="1">
    <citation type="submission" date="2016-10" db="EMBL/GenBank/DDBJ databases">
        <authorList>
            <person name="de Groot N.N."/>
        </authorList>
    </citation>
    <scope>NUCLEOTIDE SEQUENCE [LARGE SCALE GENOMIC DNA]</scope>
    <source>
        <strain evidence="1 2">DSM 527</strain>
    </source>
</reference>
<organism evidence="1 2">
    <name type="scientific">Chitinophaga filiformis</name>
    <name type="common">Myxococcus filiformis</name>
    <name type="synonym">Flexibacter filiformis</name>
    <dbReference type="NCBI Taxonomy" id="104663"/>
    <lineage>
        <taxon>Bacteria</taxon>
        <taxon>Pseudomonadati</taxon>
        <taxon>Bacteroidota</taxon>
        <taxon>Chitinophagia</taxon>
        <taxon>Chitinophagales</taxon>
        <taxon>Chitinophagaceae</taxon>
        <taxon>Chitinophaga</taxon>
    </lineage>
</organism>
<dbReference type="EMBL" id="FNBN01000005">
    <property type="protein sequence ID" value="SDG64775.1"/>
    <property type="molecule type" value="Genomic_DNA"/>
</dbReference>
<dbReference type="STRING" id="104663.SAMN04488121_105348"/>
<accession>A0A1G7VYB7</accession>
<evidence type="ECO:0000313" key="1">
    <source>
        <dbReference type="EMBL" id="SDG64775.1"/>
    </source>
</evidence>